<organism evidence="1 2">
    <name type="scientific">Panicum hallii var. hallii</name>
    <dbReference type="NCBI Taxonomy" id="1504633"/>
    <lineage>
        <taxon>Eukaryota</taxon>
        <taxon>Viridiplantae</taxon>
        <taxon>Streptophyta</taxon>
        <taxon>Embryophyta</taxon>
        <taxon>Tracheophyta</taxon>
        <taxon>Spermatophyta</taxon>
        <taxon>Magnoliopsida</taxon>
        <taxon>Liliopsida</taxon>
        <taxon>Poales</taxon>
        <taxon>Poaceae</taxon>
        <taxon>PACMAD clade</taxon>
        <taxon>Panicoideae</taxon>
        <taxon>Panicodae</taxon>
        <taxon>Paniceae</taxon>
        <taxon>Panicinae</taxon>
        <taxon>Panicum</taxon>
        <taxon>Panicum sect. Panicum</taxon>
    </lineage>
</organism>
<name>A0A2T7C0Y4_9POAL</name>
<dbReference type="Proteomes" id="UP000244336">
    <property type="component" value="Chromosome 9"/>
</dbReference>
<dbReference type="Gramene" id="PUZ37002">
    <property type="protein sequence ID" value="PUZ37002"/>
    <property type="gene ID" value="GQ55_9G083400"/>
</dbReference>
<dbReference type="EMBL" id="CM009757">
    <property type="protein sequence ID" value="PUZ37002.1"/>
    <property type="molecule type" value="Genomic_DNA"/>
</dbReference>
<evidence type="ECO:0000313" key="2">
    <source>
        <dbReference type="Proteomes" id="UP000244336"/>
    </source>
</evidence>
<reference evidence="1 2" key="1">
    <citation type="submission" date="2018-04" db="EMBL/GenBank/DDBJ databases">
        <title>WGS assembly of Panicum hallii var. hallii HAL2.</title>
        <authorList>
            <person name="Lovell J."/>
            <person name="Jenkins J."/>
            <person name="Lowry D."/>
            <person name="Mamidi S."/>
            <person name="Sreedasyam A."/>
            <person name="Weng X."/>
            <person name="Barry K."/>
            <person name="Bonette J."/>
            <person name="Campitelli B."/>
            <person name="Daum C."/>
            <person name="Gordon S."/>
            <person name="Gould B."/>
            <person name="Lipzen A."/>
            <person name="MacQueen A."/>
            <person name="Palacio-Mejia J."/>
            <person name="Plott C."/>
            <person name="Shakirov E."/>
            <person name="Shu S."/>
            <person name="Yoshinaga Y."/>
            <person name="Zane M."/>
            <person name="Rokhsar D."/>
            <person name="Grimwood J."/>
            <person name="Schmutz J."/>
            <person name="Juenger T."/>
        </authorList>
    </citation>
    <scope>NUCLEOTIDE SEQUENCE [LARGE SCALE GENOMIC DNA]</scope>
    <source>
        <strain evidence="2">cv. HAL2</strain>
    </source>
</reference>
<keyword evidence="2" id="KW-1185">Reference proteome</keyword>
<gene>
    <name evidence="1" type="ORF">GQ55_9G083400</name>
</gene>
<sequence length="105" mass="10702">MEGRRRAADPRGIGFVFVKPNPLGPSGGHAHARPTVAGRIDAHVAVSSKRASATVASPPGVSRACSRVGVTHAMPPWLGELEATGRGIGWTVEDVTDGGLASAVL</sequence>
<proteinExistence type="predicted"/>
<accession>A0A2T7C0Y4</accession>
<protein>
    <submittedName>
        <fullName evidence="1">Uncharacterized protein</fullName>
    </submittedName>
</protein>
<evidence type="ECO:0000313" key="1">
    <source>
        <dbReference type="EMBL" id="PUZ37002.1"/>
    </source>
</evidence>
<dbReference type="AlphaFoldDB" id="A0A2T7C0Y4"/>